<sequence length="309" mass="35543">RFTKTEIRRLVQLFQLDSLRGGGWRYGYQLHLEEAICILLFRLSSGQQLKDLLKIFGTSRARLSTIFNDIVLWLLRRYSKKLKWDENHLSRAKLIEYARAFKDTTRLSGIWGFVDGTMRPFCRPGYHQQTFYSGFKKAHGTKFQSIVTCDGLLSSLARPFPAPVGDWILWERSGVADQLGKIMGLGDEALYIYGDAAYLPAFGIMGPFRRDGMTPAEEEVNVVMSGHRIVVEWRFAHIVNYWSFAVFKRGLKLHLSPVAAYYIIAVLLTNCHTCLRGGNQTSENFRMDPPSAEEYLYLVDQLEETYIEN</sequence>
<evidence type="ECO:0000313" key="4">
    <source>
        <dbReference type="EMBL" id="RPA94895.1"/>
    </source>
</evidence>
<dbReference type="Pfam" id="PF13359">
    <property type="entry name" value="DDE_Tnp_4"/>
    <property type="match status" value="1"/>
</dbReference>
<name>A0A3N4J9M3_9PEZI</name>
<dbReference type="OrthoDB" id="5289248at2759"/>
<evidence type="ECO:0000259" key="3">
    <source>
        <dbReference type="Pfam" id="PF13359"/>
    </source>
</evidence>
<dbReference type="AlphaFoldDB" id="A0A3N4J9M3"/>
<accession>A0A3N4J9M3</accession>
<comment type="cofactor">
    <cofactor evidence="1">
        <name>a divalent metal cation</name>
        <dbReference type="ChEBI" id="CHEBI:60240"/>
    </cofactor>
</comment>
<organism evidence="4 5">
    <name type="scientific">Choiromyces venosus 120613-1</name>
    <dbReference type="NCBI Taxonomy" id="1336337"/>
    <lineage>
        <taxon>Eukaryota</taxon>
        <taxon>Fungi</taxon>
        <taxon>Dikarya</taxon>
        <taxon>Ascomycota</taxon>
        <taxon>Pezizomycotina</taxon>
        <taxon>Pezizomycetes</taxon>
        <taxon>Pezizales</taxon>
        <taxon>Tuberaceae</taxon>
        <taxon>Choiromyces</taxon>
    </lineage>
</organism>
<dbReference type="GO" id="GO:0046872">
    <property type="term" value="F:metal ion binding"/>
    <property type="evidence" value="ECO:0007669"/>
    <property type="project" value="UniProtKB-KW"/>
</dbReference>
<dbReference type="STRING" id="1336337.A0A3N4J9M3"/>
<evidence type="ECO:0000256" key="1">
    <source>
        <dbReference type="ARBA" id="ARBA00001968"/>
    </source>
</evidence>
<dbReference type="InterPro" id="IPR027806">
    <property type="entry name" value="HARBI1_dom"/>
</dbReference>
<protein>
    <recommendedName>
        <fullName evidence="3">DDE Tnp4 domain-containing protein</fullName>
    </recommendedName>
</protein>
<feature type="domain" description="DDE Tnp4" evidence="3">
    <location>
        <begin position="114"/>
        <end position="270"/>
    </location>
</feature>
<proteinExistence type="predicted"/>
<evidence type="ECO:0000313" key="5">
    <source>
        <dbReference type="Proteomes" id="UP000276215"/>
    </source>
</evidence>
<keyword evidence="2" id="KW-0479">Metal-binding</keyword>
<gene>
    <name evidence="4" type="ORF">L873DRAFT_1699950</name>
</gene>
<dbReference type="EMBL" id="ML120432">
    <property type="protein sequence ID" value="RPA94895.1"/>
    <property type="molecule type" value="Genomic_DNA"/>
</dbReference>
<keyword evidence="5" id="KW-1185">Reference proteome</keyword>
<reference evidence="4 5" key="1">
    <citation type="journal article" date="2018" name="Nat. Ecol. Evol.">
        <title>Pezizomycetes genomes reveal the molecular basis of ectomycorrhizal truffle lifestyle.</title>
        <authorList>
            <person name="Murat C."/>
            <person name="Payen T."/>
            <person name="Noel B."/>
            <person name="Kuo A."/>
            <person name="Morin E."/>
            <person name="Chen J."/>
            <person name="Kohler A."/>
            <person name="Krizsan K."/>
            <person name="Balestrini R."/>
            <person name="Da Silva C."/>
            <person name="Montanini B."/>
            <person name="Hainaut M."/>
            <person name="Levati E."/>
            <person name="Barry K.W."/>
            <person name="Belfiori B."/>
            <person name="Cichocki N."/>
            <person name="Clum A."/>
            <person name="Dockter R.B."/>
            <person name="Fauchery L."/>
            <person name="Guy J."/>
            <person name="Iotti M."/>
            <person name="Le Tacon F."/>
            <person name="Lindquist E.A."/>
            <person name="Lipzen A."/>
            <person name="Malagnac F."/>
            <person name="Mello A."/>
            <person name="Molinier V."/>
            <person name="Miyauchi S."/>
            <person name="Poulain J."/>
            <person name="Riccioni C."/>
            <person name="Rubini A."/>
            <person name="Sitrit Y."/>
            <person name="Splivallo R."/>
            <person name="Traeger S."/>
            <person name="Wang M."/>
            <person name="Zifcakova L."/>
            <person name="Wipf D."/>
            <person name="Zambonelli A."/>
            <person name="Paolocci F."/>
            <person name="Nowrousian M."/>
            <person name="Ottonello S."/>
            <person name="Baldrian P."/>
            <person name="Spatafora J.W."/>
            <person name="Henrissat B."/>
            <person name="Nagy L.G."/>
            <person name="Aury J.M."/>
            <person name="Wincker P."/>
            <person name="Grigoriev I.V."/>
            <person name="Bonfante P."/>
            <person name="Martin F.M."/>
        </authorList>
    </citation>
    <scope>NUCLEOTIDE SEQUENCE [LARGE SCALE GENOMIC DNA]</scope>
    <source>
        <strain evidence="4 5">120613-1</strain>
    </source>
</reference>
<evidence type="ECO:0000256" key="2">
    <source>
        <dbReference type="ARBA" id="ARBA00022723"/>
    </source>
</evidence>
<dbReference type="Proteomes" id="UP000276215">
    <property type="component" value="Unassembled WGS sequence"/>
</dbReference>
<feature type="non-terminal residue" evidence="4">
    <location>
        <position position="1"/>
    </location>
</feature>